<gene>
    <name evidence="5" type="ORF">OLMES_0205</name>
</gene>
<dbReference type="GO" id="GO:0003700">
    <property type="term" value="F:DNA-binding transcription factor activity"/>
    <property type="evidence" value="ECO:0007669"/>
    <property type="project" value="InterPro"/>
</dbReference>
<dbReference type="GO" id="GO:0005829">
    <property type="term" value="C:cytosol"/>
    <property type="evidence" value="ECO:0007669"/>
    <property type="project" value="TreeGrafter"/>
</dbReference>
<dbReference type="Proteomes" id="UP000196027">
    <property type="component" value="Chromosome"/>
</dbReference>
<dbReference type="OrthoDB" id="6816069at2"/>
<evidence type="ECO:0000256" key="1">
    <source>
        <dbReference type="ARBA" id="ARBA00023015"/>
    </source>
</evidence>
<dbReference type="InterPro" id="IPR018060">
    <property type="entry name" value="HTH_AraC"/>
</dbReference>
<dbReference type="Pfam" id="PF12833">
    <property type="entry name" value="HTH_18"/>
    <property type="match status" value="1"/>
</dbReference>
<dbReference type="PANTHER" id="PTHR47894:SF4">
    <property type="entry name" value="HTH-TYPE TRANSCRIPTIONAL REGULATOR GADX"/>
    <property type="match status" value="1"/>
</dbReference>
<dbReference type="InterPro" id="IPR032687">
    <property type="entry name" value="AraC-type_N"/>
</dbReference>
<accession>A0A1Y0I1I9</accession>
<dbReference type="InterPro" id="IPR009057">
    <property type="entry name" value="Homeodomain-like_sf"/>
</dbReference>
<proteinExistence type="predicted"/>
<keyword evidence="3" id="KW-0804">Transcription</keyword>
<evidence type="ECO:0000313" key="5">
    <source>
        <dbReference type="EMBL" id="ARU54312.1"/>
    </source>
</evidence>
<dbReference type="AlphaFoldDB" id="A0A1Y0I1I9"/>
<evidence type="ECO:0000313" key="6">
    <source>
        <dbReference type="Proteomes" id="UP000196027"/>
    </source>
</evidence>
<keyword evidence="2" id="KW-0238">DNA-binding</keyword>
<feature type="domain" description="HTH araC/xylS-type" evidence="4">
    <location>
        <begin position="233"/>
        <end position="331"/>
    </location>
</feature>
<dbReference type="GO" id="GO:0000976">
    <property type="term" value="F:transcription cis-regulatory region binding"/>
    <property type="evidence" value="ECO:0007669"/>
    <property type="project" value="TreeGrafter"/>
</dbReference>
<keyword evidence="1" id="KW-0805">Transcription regulation</keyword>
<protein>
    <submittedName>
        <fullName evidence="5">AraC family transcriptional regulator</fullName>
    </submittedName>
</protein>
<organism evidence="5 6">
    <name type="scientific">Oleiphilus messinensis</name>
    <dbReference type="NCBI Taxonomy" id="141451"/>
    <lineage>
        <taxon>Bacteria</taxon>
        <taxon>Pseudomonadati</taxon>
        <taxon>Pseudomonadota</taxon>
        <taxon>Gammaproteobacteria</taxon>
        <taxon>Oceanospirillales</taxon>
        <taxon>Oleiphilaceae</taxon>
        <taxon>Oleiphilus</taxon>
    </lineage>
</organism>
<dbReference type="Pfam" id="PF12625">
    <property type="entry name" value="Arabinose_bd"/>
    <property type="match status" value="1"/>
</dbReference>
<evidence type="ECO:0000256" key="2">
    <source>
        <dbReference type="ARBA" id="ARBA00023125"/>
    </source>
</evidence>
<dbReference type="PROSITE" id="PS01124">
    <property type="entry name" value="HTH_ARAC_FAMILY_2"/>
    <property type="match status" value="1"/>
</dbReference>
<dbReference type="KEGG" id="ome:OLMES_0205"/>
<evidence type="ECO:0000259" key="4">
    <source>
        <dbReference type="PROSITE" id="PS01124"/>
    </source>
</evidence>
<dbReference type="EMBL" id="CP021425">
    <property type="protein sequence ID" value="ARU54312.1"/>
    <property type="molecule type" value="Genomic_DNA"/>
</dbReference>
<dbReference type="RefSeq" id="WP_087459529.1">
    <property type="nucleotide sequence ID" value="NZ_CP021425.1"/>
</dbReference>
<dbReference type="InterPro" id="IPR020449">
    <property type="entry name" value="Tscrpt_reg_AraC-type_HTH"/>
</dbReference>
<reference evidence="5 6" key="1">
    <citation type="submission" date="2017-05" db="EMBL/GenBank/DDBJ databases">
        <title>Genomic insights into alkan degradation activity of Oleiphilus messinensis.</title>
        <authorList>
            <person name="Kozyavkin S.A."/>
            <person name="Slesarev A.I."/>
            <person name="Golyshin P.N."/>
            <person name="Korzhenkov A."/>
            <person name="Golyshina O.N."/>
            <person name="Toshchakov S.V."/>
        </authorList>
    </citation>
    <scope>NUCLEOTIDE SEQUENCE [LARGE SCALE GENOMIC DNA]</scope>
    <source>
        <strain evidence="5 6">ME102</strain>
    </source>
</reference>
<dbReference type="PRINTS" id="PR00032">
    <property type="entry name" value="HTHARAC"/>
</dbReference>
<dbReference type="PANTHER" id="PTHR47894">
    <property type="entry name" value="HTH-TYPE TRANSCRIPTIONAL REGULATOR GADX"/>
    <property type="match status" value="1"/>
</dbReference>
<dbReference type="SMART" id="SM00342">
    <property type="entry name" value="HTH_ARAC"/>
    <property type="match status" value="1"/>
</dbReference>
<sequence length="335" mass="38348">MGYLIRTSALQGFDELVKKLGGDPYALLNDFKIPRLLLHEEDAFIPFRSLNGLYEASANQLDCPDFGMQLASIQGIRILGPIAIIARHSASIEEGIRNISRYLHVHSPAFHTHFDLLPDQGLMFNLEILEPSLPHIRQVTESSLTIGLHILRILNSPESRPKMVLFAHKPLLDVKHYQQFFGCPVLFEQPKTGMVLRPEILQMENKSADAATHQMALHYLESQFTYELPRLSEQVTHLIRRLLPTGHCRIDTIADQLCFQTRTLQRRLSQEQLHFQTMVDRERKELAARYLADSALPLTQVAGLLGYAEQSAFIRACRRWFGQTPNQYRRQAQST</sequence>
<name>A0A1Y0I1I9_9GAMM</name>
<dbReference type="SUPFAM" id="SSF46689">
    <property type="entry name" value="Homeodomain-like"/>
    <property type="match status" value="1"/>
</dbReference>
<evidence type="ECO:0000256" key="3">
    <source>
        <dbReference type="ARBA" id="ARBA00023163"/>
    </source>
</evidence>
<keyword evidence="6" id="KW-1185">Reference proteome</keyword>
<dbReference type="Gene3D" id="1.10.10.60">
    <property type="entry name" value="Homeodomain-like"/>
    <property type="match status" value="1"/>
</dbReference>